<evidence type="ECO:0000313" key="2">
    <source>
        <dbReference type="EMBL" id="PNF39856.1"/>
    </source>
</evidence>
<keyword evidence="3" id="KW-1185">Reference proteome</keyword>
<name>A0A2J7RG92_9NEOP</name>
<feature type="compositionally biased region" description="Polar residues" evidence="1">
    <location>
        <begin position="89"/>
        <end position="98"/>
    </location>
</feature>
<evidence type="ECO:0000256" key="1">
    <source>
        <dbReference type="SAM" id="MobiDB-lite"/>
    </source>
</evidence>
<organism evidence="2 3">
    <name type="scientific">Cryptotermes secundus</name>
    <dbReference type="NCBI Taxonomy" id="105785"/>
    <lineage>
        <taxon>Eukaryota</taxon>
        <taxon>Metazoa</taxon>
        <taxon>Ecdysozoa</taxon>
        <taxon>Arthropoda</taxon>
        <taxon>Hexapoda</taxon>
        <taxon>Insecta</taxon>
        <taxon>Pterygota</taxon>
        <taxon>Neoptera</taxon>
        <taxon>Polyneoptera</taxon>
        <taxon>Dictyoptera</taxon>
        <taxon>Blattodea</taxon>
        <taxon>Blattoidea</taxon>
        <taxon>Termitoidae</taxon>
        <taxon>Kalotermitidae</taxon>
        <taxon>Cryptotermitinae</taxon>
        <taxon>Cryptotermes</taxon>
    </lineage>
</organism>
<feature type="compositionally biased region" description="Basic and acidic residues" evidence="1">
    <location>
        <begin position="138"/>
        <end position="148"/>
    </location>
</feature>
<accession>A0A2J7RG92</accession>
<feature type="compositionally biased region" description="Basic residues" evidence="1">
    <location>
        <begin position="55"/>
        <end position="66"/>
    </location>
</feature>
<dbReference type="AlphaFoldDB" id="A0A2J7RG92"/>
<dbReference type="InParanoid" id="A0A2J7RG92"/>
<comment type="caution">
    <text evidence="2">The sequence shown here is derived from an EMBL/GenBank/DDBJ whole genome shotgun (WGS) entry which is preliminary data.</text>
</comment>
<feature type="region of interest" description="Disordered" evidence="1">
    <location>
        <begin position="1"/>
        <end position="157"/>
    </location>
</feature>
<dbReference type="EMBL" id="NEVH01004402">
    <property type="protein sequence ID" value="PNF39856.1"/>
    <property type="molecule type" value="Genomic_DNA"/>
</dbReference>
<feature type="compositionally biased region" description="Basic residues" evidence="1">
    <location>
        <begin position="1"/>
        <end position="17"/>
    </location>
</feature>
<evidence type="ECO:0000313" key="3">
    <source>
        <dbReference type="Proteomes" id="UP000235965"/>
    </source>
</evidence>
<sequence>MPKGAQKKLVKHPTKSARPKDSSDSDSAPENMSFNTGRQLVVESLKNAVDSIQREKRRSKEKRKQRLEKYKQQKEEKLIRLKEKRTSQEDNLCSSSEESGYEEVDVSPANERSNRKKGVKPEKEILGDLPRSQVRRFHSSDEAEPHERKEKKRKREQKDIAQEFGNLKKLPDDVLEYLPDQIPVKLQNMDSEAVSKERSHKKHNKSGSVEVKRQDFRYQSDVDYIPLSTCGATEFGVMPLDNLMRAPKSMAERAAEFRQKMLFGDRIRRGQANAHIIYQQKLKASGKGRLVR</sequence>
<proteinExistence type="predicted"/>
<feature type="compositionally biased region" description="Polar residues" evidence="1">
    <location>
        <begin position="25"/>
        <end position="38"/>
    </location>
</feature>
<protein>
    <submittedName>
        <fullName evidence="2">Uncharacterized protein</fullName>
    </submittedName>
</protein>
<dbReference type="Proteomes" id="UP000235965">
    <property type="component" value="Unassembled WGS sequence"/>
</dbReference>
<reference evidence="2 3" key="1">
    <citation type="submission" date="2017-12" db="EMBL/GenBank/DDBJ databases">
        <title>Hemimetabolous genomes reveal molecular basis of termite eusociality.</title>
        <authorList>
            <person name="Harrison M.C."/>
            <person name="Jongepier E."/>
            <person name="Robertson H.M."/>
            <person name="Arning N."/>
            <person name="Bitard-Feildel T."/>
            <person name="Chao H."/>
            <person name="Childers C.P."/>
            <person name="Dinh H."/>
            <person name="Doddapaneni H."/>
            <person name="Dugan S."/>
            <person name="Gowin J."/>
            <person name="Greiner C."/>
            <person name="Han Y."/>
            <person name="Hu H."/>
            <person name="Hughes D.S.T."/>
            <person name="Huylmans A.-K."/>
            <person name="Kemena C."/>
            <person name="Kremer L.P.M."/>
            <person name="Lee S.L."/>
            <person name="Lopez-Ezquerra A."/>
            <person name="Mallet L."/>
            <person name="Monroy-Kuhn J.M."/>
            <person name="Moser A."/>
            <person name="Murali S.C."/>
            <person name="Muzny D.M."/>
            <person name="Otani S."/>
            <person name="Piulachs M.-D."/>
            <person name="Poelchau M."/>
            <person name="Qu J."/>
            <person name="Schaub F."/>
            <person name="Wada-Katsumata A."/>
            <person name="Worley K.C."/>
            <person name="Xie Q."/>
            <person name="Ylla G."/>
            <person name="Poulsen M."/>
            <person name="Gibbs R.A."/>
            <person name="Schal C."/>
            <person name="Richards S."/>
            <person name="Belles X."/>
            <person name="Korb J."/>
            <person name="Bornberg-Bauer E."/>
        </authorList>
    </citation>
    <scope>NUCLEOTIDE SEQUENCE [LARGE SCALE GENOMIC DNA]</scope>
    <source>
        <tissue evidence="2">Whole body</tissue>
    </source>
</reference>
<feature type="compositionally biased region" description="Basic and acidic residues" evidence="1">
    <location>
        <begin position="67"/>
        <end position="88"/>
    </location>
</feature>
<dbReference type="OrthoDB" id="8195194at2759"/>
<gene>
    <name evidence="2" type="ORF">B7P43_G02641</name>
</gene>